<reference evidence="1" key="1">
    <citation type="submission" date="2022-08" db="EMBL/GenBank/DDBJ databases">
        <title>Genome Sequence of Fusarium decemcellulare.</title>
        <authorList>
            <person name="Buettner E."/>
        </authorList>
    </citation>
    <scope>NUCLEOTIDE SEQUENCE</scope>
    <source>
        <strain evidence="1">Babe19</strain>
    </source>
</reference>
<protein>
    <submittedName>
        <fullName evidence="1">Uncharacterized protein</fullName>
    </submittedName>
</protein>
<comment type="caution">
    <text evidence="1">The sequence shown here is derived from an EMBL/GenBank/DDBJ whole genome shotgun (WGS) entry which is preliminary data.</text>
</comment>
<evidence type="ECO:0000313" key="1">
    <source>
        <dbReference type="EMBL" id="KAJ3541979.1"/>
    </source>
</evidence>
<sequence length="461" mass="49694">MLPAMASSVLLFNRTLFSEIKNDPLKESRVKRALRKIADRLDRRILGTLLVNVAKSSCSVSLAKELVDLGAPIDYPKYTESKGMTALQLAAKKTTKEAAFFMQWLILNGASPHPLWPGNAFGDAKGAASIVKWVGKTWEELVNNAAETRSAVLDRELKIERKELDSFRRAGALMKDWKGCRGLEPAIALLVQNAISPYLIGTEANDPEPFSASKGITKSVYATAGSSPAPTAYSALTAGLGEYVHAAKVAGSHVTDEALPDNSQWLNMFKAGYGLDCDPCQQPATDPTTNACQPTLADPQPSLDAKSLSPFTPEAIQQAVGFDPAIMQFELNCSTGLEEDPNIAAESAFMIPWSWQTPECLAEFRQLGLLPTASNTCSTWNSGMTGSVISCSVNKPTCGATPSEDNSFMPNQTADSAVDGSLSFAHPLPGMKDLRPEDLLDDTMFALDTELESDHTKSHPF</sequence>
<accession>A0ACC1SKZ2</accession>
<organism evidence="1 2">
    <name type="scientific">Fusarium decemcellulare</name>
    <dbReference type="NCBI Taxonomy" id="57161"/>
    <lineage>
        <taxon>Eukaryota</taxon>
        <taxon>Fungi</taxon>
        <taxon>Dikarya</taxon>
        <taxon>Ascomycota</taxon>
        <taxon>Pezizomycotina</taxon>
        <taxon>Sordariomycetes</taxon>
        <taxon>Hypocreomycetidae</taxon>
        <taxon>Hypocreales</taxon>
        <taxon>Nectriaceae</taxon>
        <taxon>Fusarium</taxon>
        <taxon>Fusarium decemcellulare species complex</taxon>
    </lineage>
</organism>
<dbReference type="EMBL" id="JANRMS010000321">
    <property type="protein sequence ID" value="KAJ3541979.1"/>
    <property type="molecule type" value="Genomic_DNA"/>
</dbReference>
<keyword evidence="2" id="KW-1185">Reference proteome</keyword>
<gene>
    <name evidence="1" type="ORF">NM208_g4339</name>
</gene>
<evidence type="ECO:0000313" key="2">
    <source>
        <dbReference type="Proteomes" id="UP001148629"/>
    </source>
</evidence>
<dbReference type="Proteomes" id="UP001148629">
    <property type="component" value="Unassembled WGS sequence"/>
</dbReference>
<name>A0ACC1SKZ2_9HYPO</name>
<proteinExistence type="predicted"/>